<comment type="caution">
    <text evidence="3">The sequence shown here is derived from an EMBL/GenBank/DDBJ whole genome shotgun (WGS) entry which is preliminary data.</text>
</comment>
<dbReference type="EMBL" id="JARIHO010000043">
    <property type="protein sequence ID" value="KAJ7325800.1"/>
    <property type="molecule type" value="Genomic_DNA"/>
</dbReference>
<evidence type="ECO:0000313" key="4">
    <source>
        <dbReference type="Proteomes" id="UP001218218"/>
    </source>
</evidence>
<evidence type="ECO:0000313" key="3">
    <source>
        <dbReference type="EMBL" id="KAJ7325806.1"/>
    </source>
</evidence>
<name>A0AAD7EHI9_9AGAR</name>
<feature type="non-terminal residue" evidence="3">
    <location>
        <position position="1"/>
    </location>
</feature>
<dbReference type="PANTHER" id="PTHR35871:SF1">
    <property type="entry name" value="CXC1-LIKE CYSTEINE CLUSTER ASSOCIATED WITH KDZ TRANSPOSASES DOMAIN-CONTAINING PROTEIN"/>
    <property type="match status" value="1"/>
</dbReference>
<accession>A0AAD7EHI9</accession>
<organism evidence="3 4">
    <name type="scientific">Mycena albidolilacea</name>
    <dbReference type="NCBI Taxonomy" id="1033008"/>
    <lineage>
        <taxon>Eukaryota</taxon>
        <taxon>Fungi</taxon>
        <taxon>Dikarya</taxon>
        <taxon>Basidiomycota</taxon>
        <taxon>Agaricomycotina</taxon>
        <taxon>Agaricomycetes</taxon>
        <taxon>Agaricomycetidae</taxon>
        <taxon>Agaricales</taxon>
        <taxon>Marasmiineae</taxon>
        <taxon>Mycenaceae</taxon>
        <taxon>Mycena</taxon>
    </lineage>
</organism>
<evidence type="ECO:0000256" key="1">
    <source>
        <dbReference type="SAM" id="MobiDB-lite"/>
    </source>
</evidence>
<dbReference type="Proteomes" id="UP001218218">
    <property type="component" value="Unassembled WGS sequence"/>
</dbReference>
<reference evidence="3" key="1">
    <citation type="submission" date="2023-03" db="EMBL/GenBank/DDBJ databases">
        <title>Massive genome expansion in bonnet fungi (Mycena s.s.) driven by repeated elements and novel gene families across ecological guilds.</title>
        <authorList>
            <consortium name="Lawrence Berkeley National Laboratory"/>
            <person name="Harder C.B."/>
            <person name="Miyauchi S."/>
            <person name="Viragh M."/>
            <person name="Kuo A."/>
            <person name="Thoen E."/>
            <person name="Andreopoulos B."/>
            <person name="Lu D."/>
            <person name="Skrede I."/>
            <person name="Drula E."/>
            <person name="Henrissat B."/>
            <person name="Morin E."/>
            <person name="Kohler A."/>
            <person name="Barry K."/>
            <person name="LaButti K."/>
            <person name="Morin E."/>
            <person name="Salamov A."/>
            <person name="Lipzen A."/>
            <person name="Mereny Z."/>
            <person name="Hegedus B."/>
            <person name="Baldrian P."/>
            <person name="Stursova M."/>
            <person name="Weitz H."/>
            <person name="Taylor A."/>
            <person name="Grigoriev I.V."/>
            <person name="Nagy L.G."/>
            <person name="Martin F."/>
            <person name="Kauserud H."/>
        </authorList>
    </citation>
    <scope>NUCLEOTIDE SEQUENCE</scope>
    <source>
        <strain evidence="3">CBHHK002</strain>
    </source>
</reference>
<evidence type="ECO:0000313" key="2">
    <source>
        <dbReference type="EMBL" id="KAJ7325800.1"/>
    </source>
</evidence>
<dbReference type="EMBL" id="JARIHO010000043">
    <property type="protein sequence ID" value="KAJ7325806.1"/>
    <property type="molecule type" value="Genomic_DNA"/>
</dbReference>
<gene>
    <name evidence="3" type="ORF">DFH08DRAFT_635442</name>
    <name evidence="2" type="ORF">DFH08DRAFT_639024</name>
</gene>
<keyword evidence="4" id="KW-1185">Reference proteome</keyword>
<sequence>IQKRSISVWTACRWLKHLDWRYGHDKNGMYVDGHEREDVVAYWAAFVKRWLEQYEPRMVEYDNNGNVKKTPAGYVLEEKLQGQPFRLILVTHDESTFYANDRRKDGWFSKTGKNKPQPKGEGESIMVSDF</sequence>
<proteinExistence type="predicted"/>
<feature type="non-terminal residue" evidence="3">
    <location>
        <position position="130"/>
    </location>
</feature>
<feature type="region of interest" description="Disordered" evidence="1">
    <location>
        <begin position="104"/>
        <end position="130"/>
    </location>
</feature>
<protein>
    <submittedName>
        <fullName evidence="3">Uncharacterized protein</fullName>
    </submittedName>
</protein>
<dbReference type="PANTHER" id="PTHR35871">
    <property type="entry name" value="EXPRESSED PROTEIN"/>
    <property type="match status" value="1"/>
</dbReference>
<dbReference type="AlphaFoldDB" id="A0AAD7EHI9"/>